<dbReference type="PROSITE" id="PS50110">
    <property type="entry name" value="RESPONSE_REGULATORY"/>
    <property type="match status" value="1"/>
</dbReference>
<evidence type="ECO:0000313" key="11">
    <source>
        <dbReference type="Proteomes" id="UP001595379"/>
    </source>
</evidence>
<feature type="domain" description="OmpR/PhoB-type" evidence="9">
    <location>
        <begin position="133"/>
        <end position="227"/>
    </location>
</feature>
<dbReference type="RefSeq" id="WP_343165111.1">
    <property type="nucleotide sequence ID" value="NZ_JBHRSV010000026.1"/>
</dbReference>
<dbReference type="InterPro" id="IPR001867">
    <property type="entry name" value="OmpR/PhoB-type_DNA-bd"/>
</dbReference>
<dbReference type="InterPro" id="IPR016032">
    <property type="entry name" value="Sig_transdc_resp-reg_C-effctor"/>
</dbReference>
<dbReference type="Gene3D" id="3.40.50.2300">
    <property type="match status" value="1"/>
</dbReference>
<dbReference type="InterPro" id="IPR036388">
    <property type="entry name" value="WH-like_DNA-bd_sf"/>
</dbReference>
<proteinExistence type="predicted"/>
<dbReference type="Proteomes" id="UP001595379">
    <property type="component" value="Unassembled WGS sequence"/>
</dbReference>
<evidence type="ECO:0000256" key="1">
    <source>
        <dbReference type="ARBA" id="ARBA00022553"/>
    </source>
</evidence>
<dbReference type="EMBL" id="JBHRSV010000026">
    <property type="protein sequence ID" value="MFC2926782.1"/>
    <property type="molecule type" value="Genomic_DNA"/>
</dbReference>
<evidence type="ECO:0000256" key="5">
    <source>
        <dbReference type="ARBA" id="ARBA00023163"/>
    </source>
</evidence>
<dbReference type="Pfam" id="PF00486">
    <property type="entry name" value="Trans_reg_C"/>
    <property type="match status" value="1"/>
</dbReference>
<dbReference type="PANTHER" id="PTHR48111:SF4">
    <property type="entry name" value="DNA-BINDING DUAL TRANSCRIPTIONAL REGULATOR OMPR"/>
    <property type="match status" value="1"/>
</dbReference>
<dbReference type="Pfam" id="PF00072">
    <property type="entry name" value="Response_reg"/>
    <property type="match status" value="1"/>
</dbReference>
<evidence type="ECO:0000313" key="10">
    <source>
        <dbReference type="EMBL" id="MFC2926782.1"/>
    </source>
</evidence>
<dbReference type="CDD" id="cd00383">
    <property type="entry name" value="trans_reg_C"/>
    <property type="match status" value="1"/>
</dbReference>
<dbReference type="InterPro" id="IPR011006">
    <property type="entry name" value="CheY-like_superfamily"/>
</dbReference>
<dbReference type="SMART" id="SM00862">
    <property type="entry name" value="Trans_reg_C"/>
    <property type="match status" value="1"/>
</dbReference>
<evidence type="ECO:0000259" key="8">
    <source>
        <dbReference type="PROSITE" id="PS50110"/>
    </source>
</evidence>
<keyword evidence="5" id="KW-0804">Transcription</keyword>
<feature type="modified residue" description="4-aspartylphosphate" evidence="6">
    <location>
        <position position="59"/>
    </location>
</feature>
<dbReference type="SUPFAM" id="SSF52172">
    <property type="entry name" value="CheY-like"/>
    <property type="match status" value="1"/>
</dbReference>
<evidence type="ECO:0000256" key="6">
    <source>
        <dbReference type="PROSITE-ProRule" id="PRU00169"/>
    </source>
</evidence>
<dbReference type="InterPro" id="IPR001789">
    <property type="entry name" value="Sig_transdc_resp-reg_receiver"/>
</dbReference>
<evidence type="ECO:0000259" key="9">
    <source>
        <dbReference type="PROSITE" id="PS51755"/>
    </source>
</evidence>
<sequence length="235" mass="25911">MNAPADTEPHLLIVDDDDRIRSLLKRFLAERGFRVTTAPDGARAMSLMKGMAFDLLILDVMMPGMDGFELTGAVREKGDVPIILLTARGEADDRIRGLTLGADDYLPKPFEPEELVLRIRSILKRARPAGPAHVKVRFGSWEYDLQQETLSRAGARTRLTGGESALLSALAATPSRAVSRIALSDKTGGGERAVDVQVTRLRRKIERDPRQPLHIQTVRGEGYKLIADAVFEDRG</sequence>
<accession>A0ABV6ZZF2</accession>
<keyword evidence="4 7" id="KW-0238">DNA-binding</keyword>
<keyword evidence="11" id="KW-1185">Reference proteome</keyword>
<evidence type="ECO:0000256" key="3">
    <source>
        <dbReference type="ARBA" id="ARBA00023015"/>
    </source>
</evidence>
<protein>
    <submittedName>
        <fullName evidence="10">Response regulator transcription factor</fullName>
    </submittedName>
</protein>
<keyword evidence="2" id="KW-0902">Two-component regulatory system</keyword>
<dbReference type="SMART" id="SM00448">
    <property type="entry name" value="REC"/>
    <property type="match status" value="1"/>
</dbReference>
<evidence type="ECO:0000256" key="2">
    <source>
        <dbReference type="ARBA" id="ARBA00023012"/>
    </source>
</evidence>
<dbReference type="CDD" id="cd17574">
    <property type="entry name" value="REC_OmpR"/>
    <property type="match status" value="1"/>
</dbReference>
<comment type="caution">
    <text evidence="10">The sequence shown here is derived from an EMBL/GenBank/DDBJ whole genome shotgun (WGS) entry which is preliminary data.</text>
</comment>
<keyword evidence="3" id="KW-0805">Transcription regulation</keyword>
<gene>
    <name evidence="10" type="ORF">ACFOOR_11755</name>
</gene>
<feature type="domain" description="Response regulatory" evidence="8">
    <location>
        <begin position="10"/>
        <end position="123"/>
    </location>
</feature>
<evidence type="ECO:0000256" key="4">
    <source>
        <dbReference type="ARBA" id="ARBA00023125"/>
    </source>
</evidence>
<reference evidence="11" key="1">
    <citation type="journal article" date="2019" name="Int. J. Syst. Evol. Microbiol.">
        <title>The Global Catalogue of Microorganisms (GCM) 10K type strain sequencing project: providing services to taxonomists for standard genome sequencing and annotation.</title>
        <authorList>
            <consortium name="The Broad Institute Genomics Platform"/>
            <consortium name="The Broad Institute Genome Sequencing Center for Infectious Disease"/>
            <person name="Wu L."/>
            <person name="Ma J."/>
        </authorList>
    </citation>
    <scope>NUCLEOTIDE SEQUENCE [LARGE SCALE GENOMIC DNA]</scope>
    <source>
        <strain evidence="11">KCTC 52487</strain>
    </source>
</reference>
<name>A0ABV6ZZF2_9PROT</name>
<dbReference type="PANTHER" id="PTHR48111">
    <property type="entry name" value="REGULATOR OF RPOS"/>
    <property type="match status" value="1"/>
</dbReference>
<dbReference type="InterPro" id="IPR039420">
    <property type="entry name" value="WalR-like"/>
</dbReference>
<dbReference type="PROSITE" id="PS51755">
    <property type="entry name" value="OMPR_PHOB"/>
    <property type="match status" value="1"/>
</dbReference>
<organism evidence="10 11">
    <name type="scientific">Hyphobacterium vulgare</name>
    <dbReference type="NCBI Taxonomy" id="1736751"/>
    <lineage>
        <taxon>Bacteria</taxon>
        <taxon>Pseudomonadati</taxon>
        <taxon>Pseudomonadota</taxon>
        <taxon>Alphaproteobacteria</taxon>
        <taxon>Maricaulales</taxon>
        <taxon>Maricaulaceae</taxon>
        <taxon>Hyphobacterium</taxon>
    </lineage>
</organism>
<evidence type="ECO:0000256" key="7">
    <source>
        <dbReference type="PROSITE-ProRule" id="PRU01091"/>
    </source>
</evidence>
<dbReference type="Gene3D" id="1.10.10.10">
    <property type="entry name" value="Winged helix-like DNA-binding domain superfamily/Winged helix DNA-binding domain"/>
    <property type="match status" value="1"/>
</dbReference>
<feature type="DNA-binding region" description="OmpR/PhoB-type" evidence="7">
    <location>
        <begin position="133"/>
        <end position="227"/>
    </location>
</feature>
<dbReference type="SUPFAM" id="SSF46894">
    <property type="entry name" value="C-terminal effector domain of the bipartite response regulators"/>
    <property type="match status" value="1"/>
</dbReference>
<keyword evidence="1 6" id="KW-0597">Phosphoprotein</keyword>
<dbReference type="Gene3D" id="6.10.250.690">
    <property type="match status" value="1"/>
</dbReference>